<dbReference type="GO" id="GO:0016740">
    <property type="term" value="F:transferase activity"/>
    <property type="evidence" value="ECO:0007669"/>
    <property type="project" value="UniProtKB-KW"/>
</dbReference>
<dbReference type="Proteomes" id="UP000285575">
    <property type="component" value="Unassembled WGS sequence"/>
</dbReference>
<dbReference type="InterPro" id="IPR001962">
    <property type="entry name" value="Asn_synthase"/>
</dbReference>
<dbReference type="InterPro" id="IPR029055">
    <property type="entry name" value="Ntn_hydrolases_N"/>
</dbReference>
<evidence type="ECO:0000256" key="5">
    <source>
        <dbReference type="ARBA" id="ARBA00022840"/>
    </source>
</evidence>
<dbReference type="InterPro" id="IPR033738">
    <property type="entry name" value="AsnB_N"/>
</dbReference>
<dbReference type="EMBL" id="SACR01000001">
    <property type="protein sequence ID" value="RVU49821.1"/>
    <property type="molecule type" value="Genomic_DNA"/>
</dbReference>
<dbReference type="PANTHER" id="PTHR43284:SF1">
    <property type="entry name" value="ASPARAGINE SYNTHETASE"/>
    <property type="match status" value="1"/>
</dbReference>
<comment type="catalytic activity">
    <reaction evidence="7">
        <text>L-aspartate + L-glutamine + ATP + H2O = L-asparagine + L-glutamate + AMP + diphosphate + H(+)</text>
        <dbReference type="Rhea" id="RHEA:12228"/>
        <dbReference type="ChEBI" id="CHEBI:15377"/>
        <dbReference type="ChEBI" id="CHEBI:15378"/>
        <dbReference type="ChEBI" id="CHEBI:29985"/>
        <dbReference type="ChEBI" id="CHEBI:29991"/>
        <dbReference type="ChEBI" id="CHEBI:30616"/>
        <dbReference type="ChEBI" id="CHEBI:33019"/>
        <dbReference type="ChEBI" id="CHEBI:58048"/>
        <dbReference type="ChEBI" id="CHEBI:58359"/>
        <dbReference type="ChEBI" id="CHEBI:456215"/>
        <dbReference type="EC" id="6.3.5.4"/>
    </reaction>
</comment>
<dbReference type="CDD" id="cd01991">
    <property type="entry name" value="Asn_synthase_B_C"/>
    <property type="match status" value="1"/>
</dbReference>
<keyword evidence="5 9" id="KW-0067">ATP-binding</keyword>
<accession>A0A437RSV5</accession>
<dbReference type="InterPro" id="IPR017932">
    <property type="entry name" value="GATase_2_dom"/>
</dbReference>
<evidence type="ECO:0000313" key="12">
    <source>
        <dbReference type="EMBL" id="RVU49821.1"/>
    </source>
</evidence>
<dbReference type="NCBIfam" id="TIGR01536">
    <property type="entry name" value="asn_synth_AEB"/>
    <property type="match status" value="1"/>
</dbReference>
<dbReference type="PROSITE" id="PS51278">
    <property type="entry name" value="GATASE_TYPE_2"/>
    <property type="match status" value="1"/>
</dbReference>
<keyword evidence="6 8" id="KW-0315">Glutamine amidotransferase</keyword>
<evidence type="ECO:0000256" key="1">
    <source>
        <dbReference type="ARBA" id="ARBA00005187"/>
    </source>
</evidence>
<dbReference type="PANTHER" id="PTHR43284">
    <property type="entry name" value="ASPARAGINE SYNTHETASE (GLUTAMINE-HYDROLYZING)"/>
    <property type="match status" value="1"/>
</dbReference>
<dbReference type="Gene3D" id="3.40.50.620">
    <property type="entry name" value="HUPs"/>
    <property type="match status" value="2"/>
</dbReference>
<evidence type="ECO:0000256" key="7">
    <source>
        <dbReference type="ARBA" id="ARBA00048741"/>
    </source>
</evidence>
<dbReference type="InterPro" id="IPR014729">
    <property type="entry name" value="Rossmann-like_a/b/a_fold"/>
</dbReference>
<evidence type="ECO:0000259" key="11">
    <source>
        <dbReference type="PROSITE" id="PS51278"/>
    </source>
</evidence>
<dbReference type="SUPFAM" id="SSF56235">
    <property type="entry name" value="N-terminal nucleophile aminohydrolases (Ntn hydrolases)"/>
    <property type="match status" value="1"/>
</dbReference>
<reference evidence="12 13" key="1">
    <citation type="submission" date="2019-01" db="EMBL/GenBank/DDBJ databases">
        <authorList>
            <person name="Chen W.-M."/>
        </authorList>
    </citation>
    <scope>NUCLEOTIDE SEQUENCE [LARGE SCALE GENOMIC DNA]</scope>
    <source>
        <strain evidence="12 13">KYPY4</strain>
    </source>
</reference>
<feature type="active site" description="For GATase activity" evidence="8">
    <location>
        <position position="2"/>
    </location>
</feature>
<dbReference type="Gene3D" id="3.60.20.10">
    <property type="entry name" value="Glutamine Phosphoribosylpyrophosphate, subunit 1, domain 1"/>
    <property type="match status" value="1"/>
</dbReference>
<feature type="binding site" evidence="9">
    <location>
        <begin position="369"/>
        <end position="370"/>
    </location>
    <ligand>
        <name>ATP</name>
        <dbReference type="ChEBI" id="CHEBI:30616"/>
    </ligand>
</feature>
<keyword evidence="8" id="KW-0028">Amino-acid biosynthesis</keyword>
<dbReference type="OrthoDB" id="9763290at2"/>
<dbReference type="NCBIfam" id="TIGR03108">
    <property type="entry name" value="eps_aminotran_1"/>
    <property type="match status" value="1"/>
</dbReference>
<dbReference type="RefSeq" id="WP_128227432.1">
    <property type="nucleotide sequence ID" value="NZ_SACR01000001.1"/>
</dbReference>
<evidence type="ECO:0000256" key="6">
    <source>
        <dbReference type="ARBA" id="ARBA00022962"/>
    </source>
</evidence>
<feature type="binding site" evidence="9">
    <location>
        <position position="100"/>
    </location>
    <ligand>
        <name>L-glutamine</name>
        <dbReference type="ChEBI" id="CHEBI:58359"/>
    </ligand>
</feature>
<evidence type="ECO:0000256" key="10">
    <source>
        <dbReference type="PIRSR" id="PIRSR001589-3"/>
    </source>
</evidence>
<protein>
    <recommendedName>
        <fullName evidence="3">asparagine synthase (glutamine-hydrolyzing)</fullName>
        <ecNumber evidence="3">6.3.5.4</ecNumber>
    </recommendedName>
</protein>
<evidence type="ECO:0000256" key="8">
    <source>
        <dbReference type="PIRSR" id="PIRSR001589-1"/>
    </source>
</evidence>
<dbReference type="GO" id="GO:0005829">
    <property type="term" value="C:cytosol"/>
    <property type="evidence" value="ECO:0007669"/>
    <property type="project" value="TreeGrafter"/>
</dbReference>
<dbReference type="PIRSF" id="PIRSF001589">
    <property type="entry name" value="Asn_synthetase_glu-h"/>
    <property type="match status" value="1"/>
</dbReference>
<dbReference type="Pfam" id="PF13537">
    <property type="entry name" value="GATase_7"/>
    <property type="match status" value="1"/>
</dbReference>
<comment type="similarity">
    <text evidence="2">Belongs to the asparagine synthetase family.</text>
</comment>
<dbReference type="CDD" id="cd00712">
    <property type="entry name" value="AsnB"/>
    <property type="match status" value="1"/>
</dbReference>
<dbReference type="GO" id="GO:0004066">
    <property type="term" value="F:asparagine synthase (glutamine-hydrolyzing) activity"/>
    <property type="evidence" value="ECO:0007669"/>
    <property type="project" value="UniProtKB-EC"/>
</dbReference>
<evidence type="ECO:0000256" key="2">
    <source>
        <dbReference type="ARBA" id="ARBA00005752"/>
    </source>
</evidence>
<evidence type="ECO:0000313" key="13">
    <source>
        <dbReference type="Proteomes" id="UP000285575"/>
    </source>
</evidence>
<gene>
    <name evidence="12" type="ORF">EOE66_04520</name>
</gene>
<dbReference type="GO" id="GO:0005524">
    <property type="term" value="F:ATP binding"/>
    <property type="evidence" value="ECO:0007669"/>
    <property type="project" value="UniProtKB-KW"/>
</dbReference>
<dbReference type="GO" id="GO:0006529">
    <property type="term" value="P:asparagine biosynthetic process"/>
    <property type="evidence" value="ECO:0007669"/>
    <property type="project" value="UniProtKB-KW"/>
</dbReference>
<proteinExistence type="inferred from homology"/>
<name>A0A437RSV5_9BURK</name>
<evidence type="ECO:0000256" key="3">
    <source>
        <dbReference type="ARBA" id="ARBA00012737"/>
    </source>
</evidence>
<keyword evidence="4 9" id="KW-0547">Nucleotide-binding</keyword>
<feature type="domain" description="Glutamine amidotransferase type-2" evidence="11">
    <location>
        <begin position="2"/>
        <end position="220"/>
    </location>
</feature>
<dbReference type="InterPro" id="IPR006426">
    <property type="entry name" value="Asn_synth_AEB"/>
</dbReference>
<keyword evidence="8" id="KW-0061">Asparagine biosynthesis</keyword>
<sequence>MCGITGIFDTRSTRPIDDGVLRRMNDSQHHRGPDEGSLHIEPGLGFGHRRLSIIDIATGQQPLFNEDHSVVVVFNGEIYNYQELIPELQALGHHFRTKSDTEVIVHAWEEWGDACVSRFRGMFAFALWDRNRQSFFIARDRLGVKPFFYALLDDGTLLFGSELKSLMAYSPSAGGAALRRDIDPMALEEYFALGYVAEPRTIFKQARKLPPAHTLVVRRGEPVGEPREYWDVNFTLTSPMGVQEAGEELVRRLNESVKLRMIAEVPLGAFLSGGVDSSAVVQAMAGLSSGPVNTCSIAFDDPAFNESEFAALVAQRYGTNHRVETVSSDDFDLIDTLAHLYDEPYADSSAIPTYRVCQLARKHVTVALSGDGGDETFGGYRRYKMHMLEERMRASLPEGVRKPVFGLLGRLYPKADWAPRVFRAKTTFEGMARSSVEAYFHSMSFIRQPLRSRLYSAQFKAQLGGYSALEVFERHARRANTDDPLALIQYIDTHTYLVGDINTKVDRASMAHSLEVREPLMDHELVQWVATLPSSLKLKGNEGKYFFKKAMEPHLPNDVLYRPKMGFAVPLARWFRGPLKQRVREALLGERMLASGMFNADVLRQLVVQHESGQHDHSTPLWTLLMFDAFLKRETGAARQPGAARLGLAA</sequence>
<comment type="caution">
    <text evidence="12">The sequence shown here is derived from an EMBL/GenBank/DDBJ whole genome shotgun (WGS) entry which is preliminary data.</text>
</comment>
<dbReference type="SUPFAM" id="SSF52402">
    <property type="entry name" value="Adenine nucleotide alpha hydrolases-like"/>
    <property type="match status" value="1"/>
</dbReference>
<feature type="binding site" evidence="9">
    <location>
        <position position="297"/>
    </location>
    <ligand>
        <name>ATP</name>
        <dbReference type="ChEBI" id="CHEBI:30616"/>
    </ligand>
</feature>
<dbReference type="AlphaFoldDB" id="A0A437RSV5"/>
<organism evidence="12 13">
    <name type="scientific">Rubrivivax rivuli</name>
    <dbReference type="NCBI Taxonomy" id="1862385"/>
    <lineage>
        <taxon>Bacteria</taxon>
        <taxon>Pseudomonadati</taxon>
        <taxon>Pseudomonadota</taxon>
        <taxon>Betaproteobacteria</taxon>
        <taxon>Burkholderiales</taxon>
        <taxon>Sphaerotilaceae</taxon>
        <taxon>Rubrivivax</taxon>
    </lineage>
</organism>
<dbReference type="InterPro" id="IPR051786">
    <property type="entry name" value="ASN_synthetase/amidase"/>
</dbReference>
<evidence type="ECO:0000256" key="9">
    <source>
        <dbReference type="PIRSR" id="PIRSR001589-2"/>
    </source>
</evidence>
<keyword evidence="12" id="KW-0808">Transferase</keyword>
<dbReference type="Pfam" id="PF00733">
    <property type="entry name" value="Asn_synthase"/>
    <property type="match status" value="1"/>
</dbReference>
<comment type="pathway">
    <text evidence="1">Amino-acid biosynthesis; L-asparagine biosynthesis; L-asparagine from L-aspartate (L-Gln route): step 1/1.</text>
</comment>
<feature type="site" description="Important for beta-aspartyl-AMP intermediate formation" evidence="10">
    <location>
        <position position="371"/>
    </location>
</feature>
<dbReference type="EC" id="6.3.5.4" evidence="3"/>
<dbReference type="InterPro" id="IPR017539">
    <property type="entry name" value="XrtA_amidotfase"/>
</dbReference>
<keyword evidence="13" id="KW-1185">Reference proteome</keyword>
<evidence type="ECO:0000256" key="4">
    <source>
        <dbReference type="ARBA" id="ARBA00022741"/>
    </source>
</evidence>